<accession>A0A1Y2E9R1</accession>
<evidence type="ECO:0000256" key="1">
    <source>
        <dbReference type="SAM" id="MobiDB-lite"/>
    </source>
</evidence>
<gene>
    <name evidence="2" type="ORF">BCR35DRAFT_334408</name>
</gene>
<sequence length="590" mass="65917">MAAPAPTPCDLAWSHIQIDPVIPPLQADASAEQWAAAFNTRDNLCTLLLGALPPLMKYIGTPPSHAEMIAVADRALEQATQQRSRLNSEGKPAGLNVNLMLKSYITTICSKMVTSARNPGGADVTVYLCTRNWDELDFLRRAHGVLAARAYFEHIQFHASLRGHPSAPPLLLKAFHNAPDSMRPRLVPPNPRQSSSSSTQSQLTRARGSSPFHFANAGTAYEVNEEREEREGLARRTIEQNEEQMDRLGATGVPHGTGQAGSMLNTFVGGPSARRPFTILMHKEYTDQALRIYVQQIASKMRLAARRPEQASLTLYLIAKFWSECSLLQKAEGVVSAKRYREMIERAAHQLNSEPREEHMLDTKVMATPCEAAWEHLDLDLSFPRLTSEASAAQWREAMDARTRLLALFELPSPYFQLPDAPGARSVLEQAIRQSVDQRSDARWNGHGLPLGGNQRNAFASSLTGTAHARRPFCEFLDIKLVDQLLRRFVEDVSARMARSAQRVEQANLLVWLAARHWSRLDPLRRAIGVLAAKTYQEYIQLAAQRQHELRMAAQFTGVPNTQQHLPSLTKRQARRSDVSQAQLQARWAA</sequence>
<name>A0A1Y2E9R1_9BASI</name>
<organism evidence="2 3">
    <name type="scientific">Leucosporidium creatinivorum</name>
    <dbReference type="NCBI Taxonomy" id="106004"/>
    <lineage>
        <taxon>Eukaryota</taxon>
        <taxon>Fungi</taxon>
        <taxon>Dikarya</taxon>
        <taxon>Basidiomycota</taxon>
        <taxon>Pucciniomycotina</taxon>
        <taxon>Microbotryomycetes</taxon>
        <taxon>Leucosporidiales</taxon>
        <taxon>Leucosporidium</taxon>
    </lineage>
</organism>
<dbReference type="InParanoid" id="A0A1Y2E9R1"/>
<protein>
    <submittedName>
        <fullName evidence="2">Uncharacterized protein</fullName>
    </submittedName>
</protein>
<feature type="region of interest" description="Disordered" evidence="1">
    <location>
        <begin position="180"/>
        <end position="210"/>
    </location>
</feature>
<feature type="compositionally biased region" description="Low complexity" evidence="1">
    <location>
        <begin position="193"/>
        <end position="202"/>
    </location>
</feature>
<dbReference type="EMBL" id="MCGR01000059">
    <property type="protein sequence ID" value="ORY68044.1"/>
    <property type="molecule type" value="Genomic_DNA"/>
</dbReference>
<keyword evidence="3" id="KW-1185">Reference proteome</keyword>
<dbReference type="Proteomes" id="UP000193467">
    <property type="component" value="Unassembled WGS sequence"/>
</dbReference>
<comment type="caution">
    <text evidence="2">The sequence shown here is derived from an EMBL/GenBank/DDBJ whole genome shotgun (WGS) entry which is preliminary data.</text>
</comment>
<reference evidence="2 3" key="1">
    <citation type="submission" date="2016-07" db="EMBL/GenBank/DDBJ databases">
        <title>Pervasive Adenine N6-methylation of Active Genes in Fungi.</title>
        <authorList>
            <consortium name="DOE Joint Genome Institute"/>
            <person name="Mondo S.J."/>
            <person name="Dannebaum R.O."/>
            <person name="Kuo R.C."/>
            <person name="Labutti K."/>
            <person name="Haridas S."/>
            <person name="Kuo A."/>
            <person name="Salamov A."/>
            <person name="Ahrendt S.R."/>
            <person name="Lipzen A."/>
            <person name="Sullivan W."/>
            <person name="Andreopoulos W.B."/>
            <person name="Clum A."/>
            <person name="Lindquist E."/>
            <person name="Daum C."/>
            <person name="Ramamoorthy G.K."/>
            <person name="Gryganskyi A."/>
            <person name="Culley D."/>
            <person name="Magnuson J.K."/>
            <person name="James T.Y."/>
            <person name="O'Malley M.A."/>
            <person name="Stajich J.E."/>
            <person name="Spatafora J.W."/>
            <person name="Visel A."/>
            <person name="Grigoriev I.V."/>
        </authorList>
    </citation>
    <scope>NUCLEOTIDE SEQUENCE [LARGE SCALE GENOMIC DNA]</scope>
    <source>
        <strain evidence="2 3">62-1032</strain>
    </source>
</reference>
<dbReference type="AlphaFoldDB" id="A0A1Y2E9R1"/>
<evidence type="ECO:0000313" key="3">
    <source>
        <dbReference type="Proteomes" id="UP000193467"/>
    </source>
</evidence>
<proteinExistence type="predicted"/>
<evidence type="ECO:0000313" key="2">
    <source>
        <dbReference type="EMBL" id="ORY68044.1"/>
    </source>
</evidence>